<sequence>MNLLGITHALEGNTALKFLGLASCGTSDSGLVTLMGASAGHPRLVSLDLCDAQYG</sequence>
<dbReference type="RefSeq" id="WP_175607348.1">
    <property type="nucleotide sequence ID" value="NZ_MSTI01000027.1"/>
</dbReference>
<evidence type="ECO:0008006" key="3">
    <source>
        <dbReference type="Google" id="ProtNLM"/>
    </source>
</evidence>
<name>A0A1U7P366_9DEIO</name>
<dbReference type="SUPFAM" id="SSF52047">
    <property type="entry name" value="RNI-like"/>
    <property type="match status" value="1"/>
</dbReference>
<keyword evidence="2" id="KW-1185">Reference proteome</keyword>
<comment type="caution">
    <text evidence="1">The sequence shown here is derived from an EMBL/GenBank/DDBJ whole genome shotgun (WGS) entry which is preliminary data.</text>
</comment>
<dbReference type="AlphaFoldDB" id="A0A1U7P366"/>
<organism evidence="1 2">
    <name type="scientific">Deinococcus marmoris</name>
    <dbReference type="NCBI Taxonomy" id="249408"/>
    <lineage>
        <taxon>Bacteria</taxon>
        <taxon>Thermotogati</taxon>
        <taxon>Deinococcota</taxon>
        <taxon>Deinococci</taxon>
        <taxon>Deinococcales</taxon>
        <taxon>Deinococcaceae</taxon>
        <taxon>Deinococcus</taxon>
    </lineage>
</organism>
<proteinExistence type="predicted"/>
<reference evidence="1 2" key="1">
    <citation type="submission" date="2017-01" db="EMBL/GenBank/DDBJ databases">
        <title>Genome Analysis of Deinococcus marmoris KOPRI26562.</title>
        <authorList>
            <person name="Kim J.H."/>
            <person name="Oh H.-M."/>
        </authorList>
    </citation>
    <scope>NUCLEOTIDE SEQUENCE [LARGE SCALE GENOMIC DNA]</scope>
    <source>
        <strain evidence="1 2">KOPRI26562</strain>
    </source>
</reference>
<dbReference type="Gene3D" id="3.80.10.10">
    <property type="entry name" value="Ribonuclease Inhibitor"/>
    <property type="match status" value="1"/>
</dbReference>
<evidence type="ECO:0000313" key="1">
    <source>
        <dbReference type="EMBL" id="OLV19612.1"/>
    </source>
</evidence>
<dbReference type="EMBL" id="MSTI01000027">
    <property type="protein sequence ID" value="OLV19612.1"/>
    <property type="molecule type" value="Genomic_DNA"/>
</dbReference>
<gene>
    <name evidence="1" type="ORF">BOO71_0002209</name>
</gene>
<protein>
    <recommendedName>
        <fullName evidence="3">Mobile element protein</fullName>
    </recommendedName>
</protein>
<evidence type="ECO:0000313" key="2">
    <source>
        <dbReference type="Proteomes" id="UP000186607"/>
    </source>
</evidence>
<dbReference type="InterPro" id="IPR032675">
    <property type="entry name" value="LRR_dom_sf"/>
</dbReference>
<dbReference type="Proteomes" id="UP000186607">
    <property type="component" value="Unassembled WGS sequence"/>
</dbReference>
<accession>A0A1U7P366</accession>